<organism evidence="1">
    <name type="scientific">marine sediment metagenome</name>
    <dbReference type="NCBI Taxonomy" id="412755"/>
    <lineage>
        <taxon>unclassified sequences</taxon>
        <taxon>metagenomes</taxon>
        <taxon>ecological metagenomes</taxon>
    </lineage>
</organism>
<sequence>MGEIDIENLFRIYDQANTIIKKHNLLYHFIIDHGSYETAIEFVGNSAFHPPLSKNWDTNPKIFCPDLLDYHNKVIIEYEEEIGSPRRGARLAKKGHAREGDIDNSHDQTRNQYYKMCGFRLLRIWDSDENWENRLEEFLLKLPSMNNKQ</sequence>
<protein>
    <recommendedName>
        <fullName evidence="2">DUF559 domain-containing protein</fullName>
    </recommendedName>
</protein>
<gene>
    <name evidence="1" type="ORF">S01H1_12688</name>
</gene>
<evidence type="ECO:0008006" key="2">
    <source>
        <dbReference type="Google" id="ProtNLM"/>
    </source>
</evidence>
<comment type="caution">
    <text evidence="1">The sequence shown here is derived from an EMBL/GenBank/DDBJ whole genome shotgun (WGS) entry which is preliminary data.</text>
</comment>
<name>X0S3F7_9ZZZZ</name>
<accession>X0S3F7</accession>
<proteinExistence type="predicted"/>
<dbReference type="EMBL" id="BARS01006524">
    <property type="protein sequence ID" value="GAF69781.1"/>
    <property type="molecule type" value="Genomic_DNA"/>
</dbReference>
<dbReference type="AlphaFoldDB" id="X0S3F7"/>
<evidence type="ECO:0000313" key="1">
    <source>
        <dbReference type="EMBL" id="GAF69781.1"/>
    </source>
</evidence>
<reference evidence="1" key="1">
    <citation type="journal article" date="2014" name="Front. Microbiol.">
        <title>High frequency of phylogenetically diverse reductive dehalogenase-homologous genes in deep subseafloor sedimentary metagenomes.</title>
        <authorList>
            <person name="Kawai M."/>
            <person name="Futagami T."/>
            <person name="Toyoda A."/>
            <person name="Takaki Y."/>
            <person name="Nishi S."/>
            <person name="Hori S."/>
            <person name="Arai W."/>
            <person name="Tsubouchi T."/>
            <person name="Morono Y."/>
            <person name="Uchiyama I."/>
            <person name="Ito T."/>
            <person name="Fujiyama A."/>
            <person name="Inagaki F."/>
            <person name="Takami H."/>
        </authorList>
    </citation>
    <scope>NUCLEOTIDE SEQUENCE</scope>
    <source>
        <strain evidence="1">Expedition CK06-06</strain>
    </source>
</reference>